<evidence type="ECO:0000313" key="1">
    <source>
        <dbReference type="Proteomes" id="UP000887565"/>
    </source>
</evidence>
<protein>
    <submittedName>
        <fullName evidence="2">Uncharacterized protein</fullName>
    </submittedName>
</protein>
<organism evidence="1 2">
    <name type="scientific">Romanomermis culicivorax</name>
    <name type="common">Nematode worm</name>
    <dbReference type="NCBI Taxonomy" id="13658"/>
    <lineage>
        <taxon>Eukaryota</taxon>
        <taxon>Metazoa</taxon>
        <taxon>Ecdysozoa</taxon>
        <taxon>Nematoda</taxon>
        <taxon>Enoplea</taxon>
        <taxon>Dorylaimia</taxon>
        <taxon>Mermithida</taxon>
        <taxon>Mermithoidea</taxon>
        <taxon>Mermithidae</taxon>
        <taxon>Romanomermis</taxon>
    </lineage>
</organism>
<keyword evidence="1" id="KW-1185">Reference proteome</keyword>
<dbReference type="AlphaFoldDB" id="A0A915JT56"/>
<accession>A0A915JT56</accession>
<name>A0A915JT56_ROMCU</name>
<proteinExistence type="predicted"/>
<dbReference type="WBParaSite" id="nRc.2.0.1.t29298-RA">
    <property type="protein sequence ID" value="nRc.2.0.1.t29298-RA"/>
    <property type="gene ID" value="nRc.2.0.1.g29298"/>
</dbReference>
<dbReference type="Proteomes" id="UP000887565">
    <property type="component" value="Unplaced"/>
</dbReference>
<reference evidence="2" key="1">
    <citation type="submission" date="2022-11" db="UniProtKB">
        <authorList>
            <consortium name="WormBaseParasite"/>
        </authorList>
    </citation>
    <scope>IDENTIFICATION</scope>
</reference>
<evidence type="ECO:0000313" key="2">
    <source>
        <dbReference type="WBParaSite" id="nRc.2.0.1.t29298-RA"/>
    </source>
</evidence>
<sequence length="84" mass="9583">MCFALRCTHFTWVPEAWTGSPHCWMKHADTEAEVLASHETAKDPKAFCGHLDFLFENDAVSRECNVKATLGDHVFVQDLEEFIL</sequence>